<dbReference type="Proteomes" id="UP000499080">
    <property type="component" value="Unassembled WGS sequence"/>
</dbReference>
<protein>
    <submittedName>
        <fullName evidence="1">Uncharacterized protein</fullName>
    </submittedName>
</protein>
<dbReference type="EMBL" id="BGPR01087102">
    <property type="protein sequence ID" value="GBM05925.1"/>
    <property type="molecule type" value="Genomic_DNA"/>
</dbReference>
<dbReference type="AlphaFoldDB" id="A0A4Y2CRL7"/>
<gene>
    <name evidence="1" type="ORF">AVEN_70962_1</name>
</gene>
<comment type="caution">
    <text evidence="1">The sequence shown here is derived from an EMBL/GenBank/DDBJ whole genome shotgun (WGS) entry which is preliminary data.</text>
</comment>
<proteinExistence type="predicted"/>
<evidence type="ECO:0000313" key="2">
    <source>
        <dbReference type="Proteomes" id="UP000499080"/>
    </source>
</evidence>
<name>A0A4Y2CRL7_ARAVE</name>
<accession>A0A4Y2CRL7</accession>
<sequence>MGGKKTSVRKNGWNGVQMNCRLNTLAVMRSQVVSSVIHPRRLLCFDGNIPSTGHSPLFQSGIFGTRDGKTFREGEKPMKVIIAEWKGRNSE</sequence>
<organism evidence="1 2">
    <name type="scientific">Araneus ventricosus</name>
    <name type="common">Orbweaver spider</name>
    <name type="synonym">Epeira ventricosa</name>
    <dbReference type="NCBI Taxonomy" id="182803"/>
    <lineage>
        <taxon>Eukaryota</taxon>
        <taxon>Metazoa</taxon>
        <taxon>Ecdysozoa</taxon>
        <taxon>Arthropoda</taxon>
        <taxon>Chelicerata</taxon>
        <taxon>Arachnida</taxon>
        <taxon>Araneae</taxon>
        <taxon>Araneomorphae</taxon>
        <taxon>Entelegynae</taxon>
        <taxon>Araneoidea</taxon>
        <taxon>Araneidae</taxon>
        <taxon>Araneus</taxon>
    </lineage>
</organism>
<evidence type="ECO:0000313" key="1">
    <source>
        <dbReference type="EMBL" id="GBM05925.1"/>
    </source>
</evidence>
<keyword evidence="2" id="KW-1185">Reference proteome</keyword>
<reference evidence="1 2" key="1">
    <citation type="journal article" date="2019" name="Sci. Rep.">
        <title>Orb-weaving spider Araneus ventricosus genome elucidates the spidroin gene catalogue.</title>
        <authorList>
            <person name="Kono N."/>
            <person name="Nakamura H."/>
            <person name="Ohtoshi R."/>
            <person name="Moran D.A.P."/>
            <person name="Shinohara A."/>
            <person name="Yoshida Y."/>
            <person name="Fujiwara M."/>
            <person name="Mori M."/>
            <person name="Tomita M."/>
            <person name="Arakawa K."/>
        </authorList>
    </citation>
    <scope>NUCLEOTIDE SEQUENCE [LARGE SCALE GENOMIC DNA]</scope>
</reference>